<dbReference type="AlphaFoldDB" id="A0A0K1QCL7"/>
<sequence length="780" mass="85248">MPDASAITALLGPTNTGKTYRAIERMLEHESGMIGLPLRLLAREVYDKISARVGESKVALITGEEQRIPPRPSYWVATVEAMPVDREVAFLAVDEIQLAAHDQRGHVFTSRLLSARGTKETWFLGSETIGKVLRELVPTAKIASHPRLSLLTSAPPTPLSRLPERSAVVAFSMPHVYELAERLRARRGGAAVVTGALSPRTRNAQVAMFQAGEVDYLVATDAIGMGLNLDVRHVAFAATRKFDGRDVRDVDETELAQIAGRAGRWIENGTFGTLTPHELPNSVTMAIESHRFASLRRVRYRNDDLDFASLEALRHSLCKKPTRAVLAPAADAEDFDALLRLSEREAIRALCTNEERVRLLWDVCTVPDFRKLLFEVHVDFLEELFVELARRGALDDDWMDRRVRAIGRDEGEVETLVARISATRVFTYVSNRSNWLRSPELWQEQTRALEDRLSDALHQRLVMRFVDAKKGKPGRRARPRPPESKPVLEDRPLALDKSHPFAGLAALRSALAPAPASSSSLLEGPSWVEDVTAAAPDAFQLDGQGRIVHGPSGKRLAAIVRGASIAMPDVRLADASDLGVGTLGAGAQSRLVRRLVASARDFAGDLLGPLRELGTASASATVRGLVHRLEQGLGTAFTRDVRDLTERLTEGERAELEKAGLHLGDCLVYVGAALKPRALAMRVAFASVYYGTARLEPPRGGAVSMAVGKGADRRALLAIGHPVFAGRAVRADVAERVYARLTIEDVPPGTLATWLGCPTNEAQRVVRALRDSTRDETLAS</sequence>
<reference evidence="7 8" key="1">
    <citation type="submission" date="2015-08" db="EMBL/GenBank/DDBJ databases">
        <authorList>
            <person name="Babu N.S."/>
            <person name="Beckwith C.J."/>
            <person name="Beseler K.G."/>
            <person name="Brison A."/>
            <person name="Carone J.V."/>
            <person name="Caskin T.P."/>
            <person name="Diamond M."/>
            <person name="Durham M.E."/>
            <person name="Foxe J.M."/>
            <person name="Go M."/>
            <person name="Henderson B.A."/>
            <person name="Jones I.B."/>
            <person name="McGettigan J.A."/>
            <person name="Micheletti S.J."/>
            <person name="Nasrallah M.E."/>
            <person name="Ortiz D."/>
            <person name="Piller C.R."/>
            <person name="Privatt S.R."/>
            <person name="Schneider S.L."/>
            <person name="Sharp S."/>
            <person name="Smith T.C."/>
            <person name="Stanton J.D."/>
            <person name="Ullery H.E."/>
            <person name="Wilson R.J."/>
            <person name="Serrano M.G."/>
            <person name="Buck G."/>
            <person name="Lee V."/>
            <person name="Wang Y."/>
            <person name="Carvalho R."/>
            <person name="Voegtly L."/>
            <person name="Shi R."/>
            <person name="Duckworth R."/>
            <person name="Johnson A."/>
            <person name="Loviza R."/>
            <person name="Walstead R."/>
            <person name="Shah Z."/>
            <person name="Kiflezghi M."/>
            <person name="Wade K."/>
            <person name="Ball S.L."/>
            <person name="Bradley K.W."/>
            <person name="Asai D.J."/>
            <person name="Bowman C.A."/>
            <person name="Russell D.A."/>
            <person name="Pope W.H."/>
            <person name="Jacobs-Sera D."/>
            <person name="Hendrix R.W."/>
            <person name="Hatfull G.F."/>
        </authorList>
    </citation>
    <scope>NUCLEOTIDE SEQUENCE [LARGE SCALE GENOMIC DNA]</scope>
    <source>
        <strain evidence="7 8">DSM 27648</strain>
    </source>
</reference>
<dbReference type="GO" id="GO:0016787">
    <property type="term" value="F:hydrolase activity"/>
    <property type="evidence" value="ECO:0007669"/>
    <property type="project" value="UniProtKB-KW"/>
</dbReference>
<feature type="region of interest" description="Disordered" evidence="5">
    <location>
        <begin position="470"/>
        <end position="492"/>
    </location>
</feature>
<dbReference type="InterPro" id="IPR027417">
    <property type="entry name" value="P-loop_NTPase"/>
</dbReference>
<dbReference type="SMART" id="SM00490">
    <property type="entry name" value="HELICc"/>
    <property type="match status" value="1"/>
</dbReference>
<dbReference type="Pfam" id="PF22527">
    <property type="entry name" value="DEXQc_Suv3"/>
    <property type="match status" value="1"/>
</dbReference>
<feature type="domain" description="Helicase C-terminal" evidence="6">
    <location>
        <begin position="154"/>
        <end position="306"/>
    </location>
</feature>
<dbReference type="PANTHER" id="PTHR12131">
    <property type="entry name" value="ATP-DEPENDENT RNA AND DNA HELICASE"/>
    <property type="match status" value="1"/>
</dbReference>
<evidence type="ECO:0000259" key="6">
    <source>
        <dbReference type="PROSITE" id="PS51194"/>
    </source>
</evidence>
<feature type="compositionally biased region" description="Basic and acidic residues" evidence="5">
    <location>
        <begin position="480"/>
        <end position="492"/>
    </location>
</feature>
<protein>
    <submittedName>
        <fullName evidence="7">ATP-dependent DNA helicase</fullName>
    </submittedName>
</protein>
<keyword evidence="8" id="KW-1185">Reference proteome</keyword>
<evidence type="ECO:0000256" key="5">
    <source>
        <dbReference type="SAM" id="MobiDB-lite"/>
    </source>
</evidence>
<evidence type="ECO:0000256" key="2">
    <source>
        <dbReference type="ARBA" id="ARBA00022801"/>
    </source>
</evidence>
<dbReference type="InterPro" id="IPR050699">
    <property type="entry name" value="RNA-DNA_Helicase"/>
</dbReference>
<gene>
    <name evidence="7" type="ORF">AKJ09_10152</name>
</gene>
<keyword evidence="1" id="KW-0547">Nucleotide-binding</keyword>
<dbReference type="STRING" id="1391654.AKJ09_10152"/>
<dbReference type="PANTHER" id="PTHR12131:SF1">
    <property type="entry name" value="ATP-DEPENDENT RNA HELICASE SUPV3L1, MITOCHONDRIAL-RELATED"/>
    <property type="match status" value="1"/>
</dbReference>
<dbReference type="GO" id="GO:0004386">
    <property type="term" value="F:helicase activity"/>
    <property type="evidence" value="ECO:0007669"/>
    <property type="project" value="UniProtKB-KW"/>
</dbReference>
<dbReference type="PROSITE" id="PS51194">
    <property type="entry name" value="HELICASE_CTER"/>
    <property type="match status" value="1"/>
</dbReference>
<evidence type="ECO:0000256" key="4">
    <source>
        <dbReference type="ARBA" id="ARBA00022840"/>
    </source>
</evidence>
<dbReference type="Proteomes" id="UP000064967">
    <property type="component" value="Chromosome"/>
</dbReference>
<dbReference type="GO" id="GO:0005524">
    <property type="term" value="F:ATP binding"/>
    <property type="evidence" value="ECO:0007669"/>
    <property type="project" value="UniProtKB-KW"/>
</dbReference>
<keyword evidence="2" id="KW-0378">Hydrolase</keyword>
<dbReference type="KEGG" id="llu:AKJ09_10152"/>
<dbReference type="InterPro" id="IPR001650">
    <property type="entry name" value="Helicase_C-like"/>
</dbReference>
<dbReference type="Gene3D" id="3.40.50.300">
    <property type="entry name" value="P-loop containing nucleotide triphosphate hydrolases"/>
    <property type="match status" value="2"/>
</dbReference>
<dbReference type="Pfam" id="PF00271">
    <property type="entry name" value="Helicase_C"/>
    <property type="match status" value="1"/>
</dbReference>
<dbReference type="InterPro" id="IPR055206">
    <property type="entry name" value="DEXQc_SUV3"/>
</dbReference>
<organism evidence="7 8">
    <name type="scientific">Labilithrix luteola</name>
    <dbReference type="NCBI Taxonomy" id="1391654"/>
    <lineage>
        <taxon>Bacteria</taxon>
        <taxon>Pseudomonadati</taxon>
        <taxon>Myxococcota</taxon>
        <taxon>Polyangia</taxon>
        <taxon>Polyangiales</taxon>
        <taxon>Labilitrichaceae</taxon>
        <taxon>Labilithrix</taxon>
    </lineage>
</organism>
<name>A0A0K1QCL7_9BACT</name>
<evidence type="ECO:0000313" key="7">
    <source>
        <dbReference type="EMBL" id="AKV03489.1"/>
    </source>
</evidence>
<keyword evidence="4" id="KW-0067">ATP-binding</keyword>
<evidence type="ECO:0000256" key="1">
    <source>
        <dbReference type="ARBA" id="ARBA00022741"/>
    </source>
</evidence>
<proteinExistence type="predicted"/>
<evidence type="ECO:0000313" key="8">
    <source>
        <dbReference type="Proteomes" id="UP000064967"/>
    </source>
</evidence>
<accession>A0A0K1QCL7</accession>
<keyword evidence="3 7" id="KW-0347">Helicase</keyword>
<dbReference type="SUPFAM" id="SSF52540">
    <property type="entry name" value="P-loop containing nucleoside triphosphate hydrolases"/>
    <property type="match status" value="2"/>
</dbReference>
<dbReference type="EMBL" id="CP012333">
    <property type="protein sequence ID" value="AKV03489.1"/>
    <property type="molecule type" value="Genomic_DNA"/>
</dbReference>
<dbReference type="OrthoDB" id="9807155at2"/>
<evidence type="ECO:0000256" key="3">
    <source>
        <dbReference type="ARBA" id="ARBA00022806"/>
    </source>
</evidence>
<dbReference type="PATRIC" id="fig|1391654.3.peg.10289"/>